<dbReference type="InterPro" id="IPR032675">
    <property type="entry name" value="LRR_dom_sf"/>
</dbReference>
<dbReference type="PANTHER" id="PTHR18849">
    <property type="entry name" value="LEUCINE RICH REPEAT PROTEIN"/>
    <property type="match status" value="1"/>
</dbReference>
<name>A0A0X3Q4J6_SCHSO</name>
<dbReference type="GO" id="GO:0007010">
    <property type="term" value="P:cytoskeleton organization"/>
    <property type="evidence" value="ECO:0007669"/>
    <property type="project" value="TreeGrafter"/>
</dbReference>
<evidence type="ECO:0000313" key="3">
    <source>
        <dbReference type="EMBL" id="JAP59009.1"/>
    </source>
</evidence>
<accession>A0A0X3Q4J6</accession>
<sequence length="303" mass="34046">MLNVSGNHMRLPPTANDNIESLLDSDRRLQFDVDTNPSQAEDLCSTSFTTLHHLAAVRMSNMSWAVLKRIMSWMPSIKEICVAYNPLGDFPSVETPDGQSIAETFSGLETLDLTSTELTDFDRVLEVVGSAPHLTSLLLNGNKIRTLRLPTTSPPMLRALNQIGLRDNLLEDWESVNELARLPVLTTLILRQNPILLNCNPETARQEIIARLPKLKSLNFLEVAADERRGAELDYLKRYSKTWKEAQDSVDTKAMFAKQHPTFLQICEKYGPPDASDGKVSGNFCLCKMTVKVCKTLLLMRDR</sequence>
<proteinExistence type="predicted"/>
<evidence type="ECO:0000256" key="1">
    <source>
        <dbReference type="ARBA" id="ARBA00022614"/>
    </source>
</evidence>
<evidence type="ECO:0000256" key="2">
    <source>
        <dbReference type="ARBA" id="ARBA00022737"/>
    </source>
</evidence>
<dbReference type="EMBL" id="GEEE01004216">
    <property type="protein sequence ID" value="JAP59009.1"/>
    <property type="molecule type" value="Transcribed_RNA"/>
</dbReference>
<organism evidence="3">
    <name type="scientific">Schistocephalus solidus</name>
    <name type="common">Tapeworm</name>
    <dbReference type="NCBI Taxonomy" id="70667"/>
    <lineage>
        <taxon>Eukaryota</taxon>
        <taxon>Metazoa</taxon>
        <taxon>Spiralia</taxon>
        <taxon>Lophotrochozoa</taxon>
        <taxon>Platyhelminthes</taxon>
        <taxon>Cestoda</taxon>
        <taxon>Eucestoda</taxon>
        <taxon>Diphyllobothriidea</taxon>
        <taxon>Diphyllobothriidae</taxon>
        <taxon>Schistocephalus</taxon>
    </lineage>
</organism>
<dbReference type="Pfam" id="PF14580">
    <property type="entry name" value="LRR_9"/>
    <property type="match status" value="1"/>
</dbReference>
<dbReference type="PANTHER" id="PTHR18849:SF0">
    <property type="entry name" value="CILIA- AND FLAGELLA-ASSOCIATED PROTEIN 410-RELATED"/>
    <property type="match status" value="1"/>
</dbReference>
<reference evidence="3" key="1">
    <citation type="submission" date="2016-01" db="EMBL/GenBank/DDBJ databases">
        <title>Reference transcriptome for the parasite Schistocephalus solidus: insights into the molecular evolution of parasitism.</title>
        <authorList>
            <person name="Hebert F.O."/>
            <person name="Grambauer S."/>
            <person name="Barber I."/>
            <person name="Landry C.R."/>
            <person name="Aubin-Horth N."/>
        </authorList>
    </citation>
    <scope>NUCLEOTIDE SEQUENCE</scope>
</reference>
<protein>
    <submittedName>
        <fullName evidence="3">Tubulin-specific chaperone E</fullName>
    </submittedName>
</protein>
<gene>
    <name evidence="3" type="primary">TBCE</name>
    <name evidence="3" type="ORF">TR126949</name>
</gene>
<keyword evidence="2" id="KW-0677">Repeat</keyword>
<dbReference type="SUPFAM" id="SSF52075">
    <property type="entry name" value="Outer arm dynein light chain 1"/>
    <property type="match status" value="1"/>
</dbReference>
<dbReference type="Gene3D" id="3.80.10.10">
    <property type="entry name" value="Ribonuclease Inhibitor"/>
    <property type="match status" value="1"/>
</dbReference>
<dbReference type="AlphaFoldDB" id="A0A0X3Q4J6"/>
<keyword evidence="1" id="KW-0433">Leucine-rich repeat</keyword>